<protein>
    <submittedName>
        <fullName evidence="2">4-hydroxyproline epimerase</fullName>
        <ecNumber evidence="2">5.1.1.8</ecNumber>
    </submittedName>
</protein>
<dbReference type="NCBIfam" id="NF010577">
    <property type="entry name" value="PRK13970.1"/>
    <property type="match status" value="1"/>
</dbReference>
<keyword evidence="3" id="KW-1185">Reference proteome</keyword>
<dbReference type="EMBL" id="CYGX02000139">
    <property type="protein sequence ID" value="SIT49393.1"/>
    <property type="molecule type" value="Genomic_DNA"/>
</dbReference>
<name>A0A1N7SPP3_9BURK</name>
<dbReference type="InterPro" id="IPR008794">
    <property type="entry name" value="Pro_racemase_fam"/>
</dbReference>
<dbReference type="GO" id="GO:0047580">
    <property type="term" value="F:4-hydroxyproline epimerase activity"/>
    <property type="evidence" value="ECO:0007669"/>
    <property type="project" value="UniProtKB-EC"/>
</dbReference>
<evidence type="ECO:0000256" key="1">
    <source>
        <dbReference type="ARBA" id="ARBA00007529"/>
    </source>
</evidence>
<dbReference type="EC" id="5.1.1.8" evidence="2"/>
<gene>
    <name evidence="2" type="ORF">BN2475_1390004</name>
</gene>
<keyword evidence="2" id="KW-0413">Isomerase</keyword>
<dbReference type="Pfam" id="PF05544">
    <property type="entry name" value="Pro_racemase"/>
    <property type="match status" value="1"/>
</dbReference>
<organism evidence="2 3">
    <name type="scientific">Paraburkholderia ribeironis</name>
    <dbReference type="NCBI Taxonomy" id="1247936"/>
    <lineage>
        <taxon>Bacteria</taxon>
        <taxon>Pseudomonadati</taxon>
        <taxon>Pseudomonadota</taxon>
        <taxon>Betaproteobacteria</taxon>
        <taxon>Burkholderiales</taxon>
        <taxon>Burkholderiaceae</taxon>
        <taxon>Paraburkholderia</taxon>
    </lineage>
</organism>
<dbReference type="Proteomes" id="UP000187012">
    <property type="component" value="Unassembled WGS sequence"/>
</dbReference>
<comment type="similarity">
    <text evidence="1">Belongs to the proline racemase family.</text>
</comment>
<evidence type="ECO:0000313" key="2">
    <source>
        <dbReference type="EMBL" id="SIT49393.1"/>
    </source>
</evidence>
<proteinExistence type="inferred from homology"/>
<accession>A0A1N7SPP3</accession>
<dbReference type="PANTHER" id="PTHR33442">
    <property type="entry name" value="TRANS-3-HYDROXY-L-PROLINE DEHYDRATASE"/>
    <property type="match status" value="1"/>
</dbReference>
<dbReference type="PANTHER" id="PTHR33442:SF1">
    <property type="entry name" value="TRANS-3-HYDROXY-L-PROLINE DEHYDRATASE"/>
    <property type="match status" value="1"/>
</dbReference>
<dbReference type="FunFam" id="3.10.310.10:FF:000003">
    <property type="entry name" value="Proline racemase"/>
    <property type="match status" value="1"/>
</dbReference>
<dbReference type="PIRSF" id="PIRSF029792">
    <property type="entry name" value="Pro_racemase"/>
    <property type="match status" value="1"/>
</dbReference>
<reference evidence="2 3" key="1">
    <citation type="submission" date="2016-12" db="EMBL/GenBank/DDBJ databases">
        <authorList>
            <person name="Song W.-J."/>
            <person name="Kurnit D.M."/>
        </authorList>
    </citation>
    <scope>NUCLEOTIDE SEQUENCE [LARGE SCALE GENOMIC DNA]</scope>
    <source>
        <strain evidence="2 3">STM7296</strain>
    </source>
</reference>
<dbReference type="AlphaFoldDB" id="A0A1N7SPP3"/>
<dbReference type="Gene3D" id="3.10.310.10">
    <property type="entry name" value="Diaminopimelate Epimerase, Chain A, domain 1"/>
    <property type="match status" value="2"/>
</dbReference>
<dbReference type="STRING" id="1247936.BN2475_1390004"/>
<dbReference type="SFLD" id="SFLDS00028">
    <property type="entry name" value="Proline_Racemase"/>
    <property type="match status" value="1"/>
</dbReference>
<sequence>MRARVAPVLLDGDICRALAAAMLKSSQSARKHTKTGRPAVPTMSVMKTLHIIDSHTGGEPTRLVVSGGPDLGGGTLAQRLEVFGTRFDDWRAGIVTEPRGSDVVVGALLCEPDDPTCAAGVIFFNNVGYLGMCGHGTIGLVASLAHLGRIGAGRHRIETPVGVVEATLNEDGSVAVRNVPAYRYREAVRVEVPGYGVLTGDIGWGGNWFFLVADHGRALDASDLTGLTAFSSAIRDALIAQHITGANGALIDHIELFGPGSRDGIDSRSFVLCPGNAYDRSPCGTGTSAKVACLAADGKLAEGAVWRQESIIGSVFEASYRHAGDGVSVIPTITGHAYIMAEGRLCFDERDPFAWGIRTA</sequence>
<evidence type="ECO:0000313" key="3">
    <source>
        <dbReference type="Proteomes" id="UP000187012"/>
    </source>
</evidence>
<dbReference type="SUPFAM" id="SSF54506">
    <property type="entry name" value="Diaminopimelate epimerase-like"/>
    <property type="match status" value="1"/>
</dbReference>